<dbReference type="OrthoDB" id="3064334at2759"/>
<comment type="caution">
    <text evidence="2">The sequence shown here is derived from an EMBL/GenBank/DDBJ whole genome shotgun (WGS) entry which is preliminary data.</text>
</comment>
<organism evidence="2 3">
    <name type="scientific">Collybiopsis confluens</name>
    <dbReference type="NCBI Taxonomy" id="2823264"/>
    <lineage>
        <taxon>Eukaryota</taxon>
        <taxon>Fungi</taxon>
        <taxon>Dikarya</taxon>
        <taxon>Basidiomycota</taxon>
        <taxon>Agaricomycotina</taxon>
        <taxon>Agaricomycetes</taxon>
        <taxon>Agaricomycetidae</taxon>
        <taxon>Agaricales</taxon>
        <taxon>Marasmiineae</taxon>
        <taxon>Omphalotaceae</taxon>
        <taxon>Collybiopsis</taxon>
    </lineage>
</organism>
<dbReference type="EMBL" id="JAACJN010000031">
    <property type="protein sequence ID" value="KAF5387503.1"/>
    <property type="molecule type" value="Genomic_DNA"/>
</dbReference>
<sequence length="477" mass="53081">MSINPSNLDAFGALTEAELKNLGLDSTENEQLLENLSQLDVQDDNASQFSHYSTPTELGGRQGTSFTTAKRYLTAWLAGINQLRCPFTFAKPSGHRVIEIAHLMMPQSASADDVRKLGFVLGMRASEMSIHSRLYLMPLRKDVHSLVDCQRLLMFPSIEELRLATIYLQTIGEYNPDRNSMTETTTWMAVRKGSTSTLPVKFDALKARNFENLREGLLHEYKVVASPFYRDSHDINTVLSGNTIVIAPPFLVFPKIRTHVSPFAVALRTLHALESPATLCTFDSKILNESRNQDNYDMIQNLVIRALLGAEYTAGDEVLDVVTEDTKKYAAMFSAFTTAFDRRCRTAEIFRDPSVRGSGTSYEGSLRSLKSKGSLTNLSAISRGVVAEPPLFQYTTPESNRSVTSIKSKPHGGGHGGKRHDDVPAEEKHHSGANNETCVTAQLPKGRINRVISRRPVNFFRRLVPGERGRRVKSLVT</sequence>
<gene>
    <name evidence="2" type="ORF">D9757_006538</name>
</gene>
<protein>
    <submittedName>
        <fullName evidence="2">Uncharacterized protein</fullName>
    </submittedName>
</protein>
<dbReference type="AlphaFoldDB" id="A0A8H5MB36"/>
<feature type="compositionally biased region" description="Basic residues" evidence="1">
    <location>
        <begin position="408"/>
        <end position="418"/>
    </location>
</feature>
<dbReference type="Proteomes" id="UP000518752">
    <property type="component" value="Unassembled WGS sequence"/>
</dbReference>
<feature type="compositionally biased region" description="Polar residues" evidence="1">
    <location>
        <begin position="396"/>
        <end position="407"/>
    </location>
</feature>
<evidence type="ECO:0000256" key="1">
    <source>
        <dbReference type="SAM" id="MobiDB-lite"/>
    </source>
</evidence>
<reference evidence="2 3" key="1">
    <citation type="journal article" date="2020" name="ISME J.">
        <title>Uncovering the hidden diversity of litter-decomposition mechanisms in mushroom-forming fungi.</title>
        <authorList>
            <person name="Floudas D."/>
            <person name="Bentzer J."/>
            <person name="Ahren D."/>
            <person name="Johansson T."/>
            <person name="Persson P."/>
            <person name="Tunlid A."/>
        </authorList>
    </citation>
    <scope>NUCLEOTIDE SEQUENCE [LARGE SCALE GENOMIC DNA]</scope>
    <source>
        <strain evidence="2 3">CBS 406.79</strain>
    </source>
</reference>
<proteinExistence type="predicted"/>
<feature type="compositionally biased region" description="Basic and acidic residues" evidence="1">
    <location>
        <begin position="419"/>
        <end position="430"/>
    </location>
</feature>
<keyword evidence="3" id="KW-1185">Reference proteome</keyword>
<name>A0A8H5MB36_9AGAR</name>
<evidence type="ECO:0000313" key="3">
    <source>
        <dbReference type="Proteomes" id="UP000518752"/>
    </source>
</evidence>
<accession>A0A8H5MB36</accession>
<evidence type="ECO:0000313" key="2">
    <source>
        <dbReference type="EMBL" id="KAF5387503.1"/>
    </source>
</evidence>
<feature type="region of interest" description="Disordered" evidence="1">
    <location>
        <begin position="396"/>
        <end position="441"/>
    </location>
</feature>